<evidence type="ECO:0000313" key="7">
    <source>
        <dbReference type="Proteomes" id="UP000593594"/>
    </source>
</evidence>
<name>A0A7S8C0U1_9HYPH</name>
<evidence type="ECO:0000256" key="4">
    <source>
        <dbReference type="ARBA" id="ARBA00032976"/>
    </source>
</evidence>
<proteinExistence type="inferred from homology"/>
<comment type="similarity">
    <text evidence="2">Belongs to the polysaccharide deacetylase family.</text>
</comment>
<keyword evidence="7" id="KW-1185">Reference proteome</keyword>
<evidence type="ECO:0000313" key="6">
    <source>
        <dbReference type="EMBL" id="QPC41318.1"/>
    </source>
</evidence>
<protein>
    <recommendedName>
        <fullName evidence="3">Chitooligosaccharide deacetylase</fullName>
    </recommendedName>
    <alternativeName>
        <fullName evidence="4">Nodulation protein B</fullName>
    </alternativeName>
</protein>
<accession>A0A7S8C0U1</accession>
<dbReference type="InterPro" id="IPR050248">
    <property type="entry name" value="Polysacc_deacetylase_ArnD"/>
</dbReference>
<dbReference type="Proteomes" id="UP000593594">
    <property type="component" value="Chromosome"/>
</dbReference>
<feature type="domain" description="NodB homology" evidence="5">
    <location>
        <begin position="2"/>
        <end position="190"/>
    </location>
</feature>
<dbReference type="CDD" id="cd10917">
    <property type="entry name" value="CE4_NodB_like_6s_7s"/>
    <property type="match status" value="1"/>
</dbReference>
<dbReference type="InterPro" id="IPR002509">
    <property type="entry name" value="NODB_dom"/>
</dbReference>
<dbReference type="RefSeq" id="WP_213162535.1">
    <property type="nucleotide sequence ID" value="NZ_CP058214.1"/>
</dbReference>
<evidence type="ECO:0000259" key="5">
    <source>
        <dbReference type="PROSITE" id="PS51677"/>
    </source>
</evidence>
<dbReference type="PANTHER" id="PTHR10587">
    <property type="entry name" value="GLYCOSYL TRANSFERASE-RELATED"/>
    <property type="match status" value="1"/>
</dbReference>
<evidence type="ECO:0000256" key="2">
    <source>
        <dbReference type="ARBA" id="ARBA00010973"/>
    </source>
</evidence>
<dbReference type="GO" id="GO:0005975">
    <property type="term" value="P:carbohydrate metabolic process"/>
    <property type="evidence" value="ECO:0007669"/>
    <property type="project" value="InterPro"/>
</dbReference>
<evidence type="ECO:0000256" key="1">
    <source>
        <dbReference type="ARBA" id="ARBA00003236"/>
    </source>
</evidence>
<evidence type="ECO:0000256" key="3">
    <source>
        <dbReference type="ARBA" id="ARBA00020071"/>
    </source>
</evidence>
<gene>
    <name evidence="6" type="ORF">HW532_00310</name>
</gene>
<comment type="function">
    <text evidence="1">Is involved in generating a small heat-stable compound (Nod), an acylated oligomer of N-acetylglucosamine, that stimulates mitosis in various plant protoplasts.</text>
</comment>
<dbReference type="Pfam" id="PF01522">
    <property type="entry name" value="Polysacc_deac_1"/>
    <property type="match status" value="1"/>
</dbReference>
<reference evidence="6 7" key="1">
    <citation type="submission" date="2020-06" db="EMBL/GenBank/DDBJ databases">
        <title>Genome sequence of 2 isolates from Red Sea Mangroves.</title>
        <authorList>
            <person name="Sefrji F."/>
            <person name="Michoud G."/>
            <person name="Merlino G."/>
            <person name="Daffonchio D."/>
        </authorList>
    </citation>
    <scope>NUCLEOTIDE SEQUENCE [LARGE SCALE GENOMIC DNA]</scope>
    <source>
        <strain evidence="6 7">R1DC25</strain>
    </source>
</reference>
<organism evidence="6 7">
    <name type="scientific">Kaustia mangrovi</name>
    <dbReference type="NCBI Taxonomy" id="2593653"/>
    <lineage>
        <taxon>Bacteria</taxon>
        <taxon>Pseudomonadati</taxon>
        <taxon>Pseudomonadota</taxon>
        <taxon>Alphaproteobacteria</taxon>
        <taxon>Hyphomicrobiales</taxon>
        <taxon>Parvibaculaceae</taxon>
        <taxon>Kaustia</taxon>
    </lineage>
</organism>
<dbReference type="GO" id="GO:0016810">
    <property type="term" value="F:hydrolase activity, acting on carbon-nitrogen (but not peptide) bonds"/>
    <property type="evidence" value="ECO:0007669"/>
    <property type="project" value="InterPro"/>
</dbReference>
<dbReference type="KEGG" id="kmn:HW532_00310"/>
<dbReference type="SUPFAM" id="SSF88713">
    <property type="entry name" value="Glycoside hydrolase/deacetylase"/>
    <property type="match status" value="1"/>
</dbReference>
<dbReference type="InterPro" id="IPR011330">
    <property type="entry name" value="Glyco_hydro/deAcase_b/a-brl"/>
</dbReference>
<dbReference type="Gene3D" id="3.20.20.370">
    <property type="entry name" value="Glycoside hydrolase/deacetylase"/>
    <property type="match status" value="1"/>
</dbReference>
<dbReference type="PROSITE" id="PS51677">
    <property type="entry name" value="NODB"/>
    <property type="match status" value="1"/>
</dbReference>
<dbReference type="EMBL" id="CP058214">
    <property type="protein sequence ID" value="QPC41318.1"/>
    <property type="molecule type" value="Genomic_DNA"/>
</dbReference>
<sequence>MKRLTFTFDNGPCPGATDRLLDFLAERRIKATFFVIGHLLADPDRRRLADRAKAEGHWIGNHTFSHATPLGVDGSPERVRHEIGDAQCQLGALSHPAKFFRPNGGGELGPHVLSGAAIDYLKEHRFTLVTWNSVPGDWKEPHEAWFARALADLDKDPWTVLVLHDEHIAQMTDLLERFCDELERRTIEIVQDFPAACVPIDRGRPGEGLSRLEPANAVR</sequence>
<dbReference type="AlphaFoldDB" id="A0A7S8C0U1"/>